<keyword evidence="3" id="KW-1185">Reference proteome</keyword>
<reference evidence="2 3" key="1">
    <citation type="journal article" date="2023" name="BMC Biol.">
        <title>The compact genome of the sponge Oopsacas minuta (Hexactinellida) is lacking key metazoan core genes.</title>
        <authorList>
            <person name="Santini S."/>
            <person name="Schenkelaars Q."/>
            <person name="Jourda C."/>
            <person name="Duchesne M."/>
            <person name="Belahbib H."/>
            <person name="Rocher C."/>
            <person name="Selva M."/>
            <person name="Riesgo A."/>
            <person name="Vervoort M."/>
            <person name="Leys S.P."/>
            <person name="Kodjabachian L."/>
            <person name="Le Bivic A."/>
            <person name="Borchiellini C."/>
            <person name="Claverie J.M."/>
            <person name="Renard E."/>
        </authorList>
    </citation>
    <scope>NUCLEOTIDE SEQUENCE [LARGE SCALE GENOMIC DNA]</scope>
    <source>
        <strain evidence="2">SPO-2</strain>
    </source>
</reference>
<feature type="region of interest" description="Disordered" evidence="1">
    <location>
        <begin position="63"/>
        <end position="84"/>
    </location>
</feature>
<gene>
    <name evidence="2" type="ORF">LOD99_6441</name>
</gene>
<organism evidence="2 3">
    <name type="scientific">Oopsacas minuta</name>
    <dbReference type="NCBI Taxonomy" id="111878"/>
    <lineage>
        <taxon>Eukaryota</taxon>
        <taxon>Metazoa</taxon>
        <taxon>Porifera</taxon>
        <taxon>Hexactinellida</taxon>
        <taxon>Hexasterophora</taxon>
        <taxon>Lyssacinosida</taxon>
        <taxon>Leucopsacidae</taxon>
        <taxon>Oopsacas</taxon>
    </lineage>
</organism>
<dbReference type="Proteomes" id="UP001165289">
    <property type="component" value="Unassembled WGS sequence"/>
</dbReference>
<feature type="compositionally biased region" description="Polar residues" evidence="1">
    <location>
        <begin position="19"/>
        <end position="33"/>
    </location>
</feature>
<sequence length="181" mass="20030">MSGPCSPCHVNAAIANTRKGSSYDQWANSPRVTKSQEDLPPPFKESVIFISDSSTEHLLLISSGSSQKSTGSSSQSQSTQPKPKCCISGAPQDWKNYYDSNNLRGLGQSFYNKPPGDRYFDRYSFERVVKFDEFTGAVPLHQWNAICYPSPPLLEVKGAKLLNAPSHYIVLSNLSIDLQNH</sequence>
<name>A0AAV7JLP5_9METZ</name>
<evidence type="ECO:0000313" key="3">
    <source>
        <dbReference type="Proteomes" id="UP001165289"/>
    </source>
</evidence>
<accession>A0AAV7JLP5</accession>
<evidence type="ECO:0000313" key="2">
    <source>
        <dbReference type="EMBL" id="KAI6649892.1"/>
    </source>
</evidence>
<comment type="caution">
    <text evidence="2">The sequence shown here is derived from an EMBL/GenBank/DDBJ whole genome shotgun (WGS) entry which is preliminary data.</text>
</comment>
<proteinExistence type="predicted"/>
<protein>
    <submittedName>
        <fullName evidence="2">Uncharacterized protein</fullName>
    </submittedName>
</protein>
<feature type="compositionally biased region" description="Low complexity" evidence="1">
    <location>
        <begin position="63"/>
        <end position="83"/>
    </location>
</feature>
<dbReference type="AlphaFoldDB" id="A0AAV7JLP5"/>
<evidence type="ECO:0000256" key="1">
    <source>
        <dbReference type="SAM" id="MobiDB-lite"/>
    </source>
</evidence>
<feature type="region of interest" description="Disordered" evidence="1">
    <location>
        <begin position="19"/>
        <end position="40"/>
    </location>
</feature>
<dbReference type="EMBL" id="JAKMXF010000317">
    <property type="protein sequence ID" value="KAI6649892.1"/>
    <property type="molecule type" value="Genomic_DNA"/>
</dbReference>